<protein>
    <recommendedName>
        <fullName evidence="5">DUF1264-domain-containing protein</fullName>
    </recommendedName>
</protein>
<evidence type="ECO:0008006" key="5">
    <source>
        <dbReference type="Google" id="ProtNLM"/>
    </source>
</evidence>
<dbReference type="OrthoDB" id="1901244at2759"/>
<evidence type="ECO:0000313" key="3">
    <source>
        <dbReference type="EMBL" id="KAG2454904.1"/>
    </source>
</evidence>
<organism evidence="3 4">
    <name type="scientific">Chlamydomonas schloesseri</name>
    <dbReference type="NCBI Taxonomy" id="2026947"/>
    <lineage>
        <taxon>Eukaryota</taxon>
        <taxon>Viridiplantae</taxon>
        <taxon>Chlorophyta</taxon>
        <taxon>core chlorophytes</taxon>
        <taxon>Chlorophyceae</taxon>
        <taxon>CS clade</taxon>
        <taxon>Chlamydomonadales</taxon>
        <taxon>Chlamydomonadaceae</taxon>
        <taxon>Chlamydomonas</taxon>
    </lineage>
</organism>
<dbReference type="AlphaFoldDB" id="A0A835WV67"/>
<reference evidence="3" key="1">
    <citation type="journal article" date="2020" name="bioRxiv">
        <title>Comparative genomics of Chlamydomonas.</title>
        <authorList>
            <person name="Craig R.J."/>
            <person name="Hasan A.R."/>
            <person name="Ness R.W."/>
            <person name="Keightley P.D."/>
        </authorList>
    </citation>
    <scope>NUCLEOTIDE SEQUENCE</scope>
    <source>
        <strain evidence="3">CCAP 11/173</strain>
    </source>
</reference>
<evidence type="ECO:0000256" key="1">
    <source>
        <dbReference type="ARBA" id="ARBA00009740"/>
    </source>
</evidence>
<proteinExistence type="inferred from homology"/>
<dbReference type="EMBL" id="JAEHOD010000001">
    <property type="protein sequence ID" value="KAG2454904.1"/>
    <property type="molecule type" value="Genomic_DNA"/>
</dbReference>
<dbReference type="Proteomes" id="UP000613740">
    <property type="component" value="Unassembled WGS sequence"/>
</dbReference>
<feature type="compositionally biased region" description="Basic and acidic residues" evidence="2">
    <location>
        <begin position="283"/>
        <end position="293"/>
    </location>
</feature>
<dbReference type="PANTHER" id="PTHR31360">
    <property type="match status" value="1"/>
</dbReference>
<keyword evidence="4" id="KW-1185">Reference proteome</keyword>
<gene>
    <name evidence="3" type="ORF">HYH02_000734</name>
</gene>
<sequence>MEHHVQEASAVASGSLAQQLLVMPNAAAPRGALSPANPAVAHHSEQQPAAASTSYSSTTISPAPALAPTPAHHPARHPPPGAPHAALPEAEQEDMRLLTRALDAGCSLLQGRGPVGQIHQHVDAFHMYSHDATRPVRAHHYCACRSEEMRQCVLYDSADPGARLIGIEYIISRRLFEALPADERKFWHSHVYEVKSGMLVAPGVPGPAEDADMAVVINTYGKIWHTWQVDRGDPLPMGPPQLMMAYTADGQLPPQVTAARDKEIGSDSEQVRRRRAHLVPDPPEPHPDADHPWRTGRAWQCVMQQVDFKTPVPAAATLLAGLPEPEAQLEK</sequence>
<feature type="region of interest" description="Disordered" evidence="2">
    <location>
        <begin position="262"/>
        <end position="294"/>
    </location>
</feature>
<name>A0A835WV67_9CHLO</name>
<feature type="compositionally biased region" description="Basic and acidic residues" evidence="2">
    <location>
        <begin position="262"/>
        <end position="271"/>
    </location>
</feature>
<comment type="similarity">
    <text evidence="1">Belongs to the OBAP family.</text>
</comment>
<dbReference type="InterPro" id="IPR010686">
    <property type="entry name" value="OBAP-like"/>
</dbReference>
<evidence type="ECO:0000313" key="4">
    <source>
        <dbReference type="Proteomes" id="UP000613740"/>
    </source>
</evidence>
<feature type="compositionally biased region" description="Low complexity" evidence="2">
    <location>
        <begin position="48"/>
        <end position="72"/>
    </location>
</feature>
<comment type="caution">
    <text evidence="3">The sequence shown here is derived from an EMBL/GenBank/DDBJ whole genome shotgun (WGS) entry which is preliminary data.</text>
</comment>
<dbReference type="PANTHER" id="PTHR31360:SF0">
    <property type="entry name" value="OIL BODY-ASSOCIATED PROTEIN 1B"/>
    <property type="match status" value="1"/>
</dbReference>
<evidence type="ECO:0000256" key="2">
    <source>
        <dbReference type="SAM" id="MobiDB-lite"/>
    </source>
</evidence>
<dbReference type="Pfam" id="PF06884">
    <property type="entry name" value="DUF1264"/>
    <property type="match status" value="1"/>
</dbReference>
<accession>A0A835WV67</accession>
<feature type="region of interest" description="Disordered" evidence="2">
    <location>
        <begin position="33"/>
        <end position="86"/>
    </location>
</feature>